<dbReference type="InterPro" id="IPR035680">
    <property type="entry name" value="Clx_II_MBL"/>
</dbReference>
<protein>
    <recommendedName>
        <fullName evidence="5">hydroxyacylglutathione hydrolase</fullName>
        <ecNumber evidence="5">3.1.2.6</ecNumber>
    </recommendedName>
    <alternativeName>
        <fullName evidence="9">Glyoxalase II</fullName>
    </alternativeName>
</protein>
<dbReference type="GO" id="GO:0005759">
    <property type="term" value="C:mitochondrial matrix"/>
    <property type="evidence" value="ECO:0007669"/>
    <property type="project" value="EnsemblFungi"/>
</dbReference>
<evidence type="ECO:0000256" key="6">
    <source>
        <dbReference type="ARBA" id="ARBA00022723"/>
    </source>
</evidence>
<comment type="cofactor">
    <cofactor evidence="2">
        <name>Zn(2+)</name>
        <dbReference type="ChEBI" id="CHEBI:29105"/>
    </cofactor>
</comment>
<keyword evidence="7" id="KW-0378">Hydrolase</keyword>
<comment type="similarity">
    <text evidence="4">Belongs to the metallo-beta-lactamase superfamily. Glyoxalase II family.</text>
</comment>
<keyword evidence="14" id="KW-1185">Reference proteome</keyword>
<dbReference type="InterPro" id="IPR036866">
    <property type="entry name" value="RibonucZ/Hydroxyglut_hydro"/>
</dbReference>
<dbReference type="CDD" id="cd07723">
    <property type="entry name" value="hydroxyacylglutathione_hydrolase_MBL-fold"/>
    <property type="match status" value="1"/>
</dbReference>
<dbReference type="InterPro" id="IPR032282">
    <property type="entry name" value="HAGH_C"/>
</dbReference>
<dbReference type="KEGG" id="ncs:NCAS_0G00670"/>
<keyword evidence="6" id="KW-0479">Metal-binding</keyword>
<dbReference type="SUPFAM" id="SSF56281">
    <property type="entry name" value="Metallo-hydrolase/oxidoreductase"/>
    <property type="match status" value="1"/>
</dbReference>
<dbReference type="RefSeq" id="XP_003677307.1">
    <property type="nucleotide sequence ID" value="XM_003677259.1"/>
</dbReference>
<dbReference type="InParanoid" id="G0VHS0"/>
<sequence>MLRQVGKMYVKPIKMRWSTGGVNYSYLLSSQDKEHSWLIDPAESDEVIPHLDPQERLNIRAIVNTHHHYDHSDGNISMINELKQDGNQHIVKIIAGSKSSPGVSEIPTHLQKYQLGNLEVVCLRTPCHTQDSICYYVKDSDTNEQCLFTGDTLFTGGCGRFFEGNGQEMDQALNKTILEGVGEPNWNMTRVYPGHEYTKDNVKFIRKFVYQELGDNEALDKLEKFCKSHEVTTGEFTLDDELKFNPFMRLDDPIVRKAVGDAEEKWERSKVMETLRKMKNSM</sequence>
<evidence type="ECO:0000256" key="4">
    <source>
        <dbReference type="ARBA" id="ARBA00006759"/>
    </source>
</evidence>
<dbReference type="FunFam" id="3.60.15.10:FF:000045">
    <property type="entry name" value="Hydroxyacylglutathione hydrolase"/>
    <property type="match status" value="1"/>
</dbReference>
<proteinExistence type="inferred from homology"/>
<evidence type="ECO:0000256" key="1">
    <source>
        <dbReference type="ARBA" id="ARBA00001623"/>
    </source>
</evidence>
<evidence type="ECO:0000256" key="5">
    <source>
        <dbReference type="ARBA" id="ARBA00011917"/>
    </source>
</evidence>
<evidence type="ECO:0000256" key="7">
    <source>
        <dbReference type="ARBA" id="ARBA00022801"/>
    </source>
</evidence>
<evidence type="ECO:0000256" key="11">
    <source>
        <dbReference type="ARBA" id="ARBA00054750"/>
    </source>
</evidence>
<dbReference type="AlphaFoldDB" id="G0VHS0"/>
<dbReference type="SMART" id="SM00849">
    <property type="entry name" value="Lactamase_B"/>
    <property type="match status" value="1"/>
</dbReference>
<keyword evidence="8" id="KW-0862">Zinc</keyword>
<organism evidence="13 14">
    <name type="scientific">Naumovozyma castellii</name>
    <name type="common">Yeast</name>
    <name type="synonym">Saccharomyces castellii</name>
    <dbReference type="NCBI Taxonomy" id="27288"/>
    <lineage>
        <taxon>Eukaryota</taxon>
        <taxon>Fungi</taxon>
        <taxon>Dikarya</taxon>
        <taxon>Ascomycota</taxon>
        <taxon>Saccharomycotina</taxon>
        <taxon>Saccharomycetes</taxon>
        <taxon>Saccharomycetales</taxon>
        <taxon>Saccharomycetaceae</taxon>
        <taxon>Naumovozyma</taxon>
    </lineage>
</organism>
<evidence type="ECO:0000256" key="2">
    <source>
        <dbReference type="ARBA" id="ARBA00001947"/>
    </source>
</evidence>
<dbReference type="HOGENOM" id="CLU_030571_4_0_1"/>
<dbReference type="GO" id="GO:0046872">
    <property type="term" value="F:metal ion binding"/>
    <property type="evidence" value="ECO:0007669"/>
    <property type="project" value="UniProtKB-KW"/>
</dbReference>
<dbReference type="EMBL" id="HE576758">
    <property type="protein sequence ID" value="CCC70954.1"/>
    <property type="molecule type" value="Genomic_DNA"/>
</dbReference>
<dbReference type="Gene3D" id="3.60.15.10">
    <property type="entry name" value="Ribonuclease Z/Hydroxyacylglutathione hydrolase-like"/>
    <property type="match status" value="1"/>
</dbReference>
<reference key="2">
    <citation type="submission" date="2011-08" db="EMBL/GenBank/DDBJ databases">
        <title>Genome sequence of Naumovozyma castellii.</title>
        <authorList>
            <person name="Gordon J.L."/>
            <person name="Armisen D."/>
            <person name="Proux-Wera E."/>
            <person name="OhEigeartaigh S.S."/>
            <person name="Byrne K.P."/>
            <person name="Wolfe K.H."/>
        </authorList>
    </citation>
    <scope>NUCLEOTIDE SEQUENCE</scope>
    <source>
        <strain>Type strain:CBS 4309</strain>
    </source>
</reference>
<comment type="function">
    <text evidence="11">Thiolesterase that catalyzes the hydrolysis of S-D-lactoylglutathione to form glutathione and D-lactic acid. Involved in the metabolism of methylglyoxal, a toxic compound for yeast proliferation, by converting methylglyoxal to lactate via S-D-lactoylglutathione by sequential enzyme reactions catalyzed by glyoxalase I and glyoxalase II.</text>
</comment>
<gene>
    <name evidence="13" type="primary">NCAS0G00670</name>
    <name evidence="13" type="ordered locus">NCAS_0G00670</name>
</gene>
<evidence type="ECO:0000259" key="12">
    <source>
        <dbReference type="SMART" id="SM00849"/>
    </source>
</evidence>
<dbReference type="GO" id="GO:0019243">
    <property type="term" value="P:methylglyoxal catabolic process to D-lactate via S-lactoyl-glutathione"/>
    <property type="evidence" value="ECO:0007669"/>
    <property type="project" value="EnsemblFungi"/>
</dbReference>
<dbReference type="STRING" id="1064592.G0VHS0"/>
<accession>G0VHS0</accession>
<evidence type="ECO:0000313" key="14">
    <source>
        <dbReference type="Proteomes" id="UP000001640"/>
    </source>
</evidence>
<comment type="catalytic activity">
    <reaction evidence="1">
        <text>an S-(2-hydroxyacyl)glutathione + H2O = a 2-hydroxy carboxylate + glutathione + H(+)</text>
        <dbReference type="Rhea" id="RHEA:21864"/>
        <dbReference type="ChEBI" id="CHEBI:15377"/>
        <dbReference type="ChEBI" id="CHEBI:15378"/>
        <dbReference type="ChEBI" id="CHEBI:57925"/>
        <dbReference type="ChEBI" id="CHEBI:58896"/>
        <dbReference type="ChEBI" id="CHEBI:71261"/>
        <dbReference type="EC" id="3.1.2.6"/>
    </reaction>
</comment>
<dbReference type="InterPro" id="IPR001279">
    <property type="entry name" value="Metallo-B-lactamas"/>
</dbReference>
<dbReference type="UniPathway" id="UPA00619">
    <property type="reaction ID" value="UER00676"/>
</dbReference>
<dbReference type="PANTHER" id="PTHR11935:SF94">
    <property type="entry name" value="TENZING NORGAY, ISOFORM C"/>
    <property type="match status" value="1"/>
</dbReference>
<evidence type="ECO:0000256" key="8">
    <source>
        <dbReference type="ARBA" id="ARBA00022833"/>
    </source>
</evidence>
<evidence type="ECO:0000256" key="3">
    <source>
        <dbReference type="ARBA" id="ARBA00004963"/>
    </source>
</evidence>
<dbReference type="Proteomes" id="UP000001640">
    <property type="component" value="Chromosome 7"/>
</dbReference>
<reference evidence="13 14" key="1">
    <citation type="journal article" date="2011" name="Proc. Natl. Acad. Sci. U.S.A.">
        <title>Evolutionary erosion of yeast sex chromosomes by mating-type switching accidents.</title>
        <authorList>
            <person name="Gordon J.L."/>
            <person name="Armisen D."/>
            <person name="Proux-Wera E."/>
            <person name="Oheigeartaigh S.S."/>
            <person name="Byrne K.P."/>
            <person name="Wolfe K.H."/>
        </authorList>
    </citation>
    <scope>NUCLEOTIDE SEQUENCE [LARGE SCALE GENOMIC DNA]</scope>
    <source>
        <strain evidence="14">ATCC 76901 / BCRC 22586 / CBS 4309 / NBRC 1992 / NRRL Y-12630</strain>
    </source>
</reference>
<dbReference type="PANTHER" id="PTHR11935">
    <property type="entry name" value="BETA LACTAMASE DOMAIN"/>
    <property type="match status" value="1"/>
</dbReference>
<name>G0VHS0_NAUCA</name>
<dbReference type="EC" id="3.1.2.6" evidence="5"/>
<dbReference type="Pfam" id="PF16123">
    <property type="entry name" value="HAGH_C"/>
    <property type="match status" value="1"/>
</dbReference>
<evidence type="ECO:0000256" key="9">
    <source>
        <dbReference type="ARBA" id="ARBA00031044"/>
    </source>
</evidence>
<dbReference type="OrthoDB" id="515692at2759"/>
<comment type="pathway">
    <text evidence="3">Secondary metabolite metabolism; methylglyoxal degradation; (R)-lactate from methylglyoxal: step 2/2.</text>
</comment>
<feature type="domain" description="Metallo-beta-lactamase" evidence="12">
    <location>
        <begin position="22"/>
        <end position="195"/>
    </location>
</feature>
<dbReference type="GeneID" id="96904620"/>
<dbReference type="GO" id="GO:0004416">
    <property type="term" value="F:hydroxyacylglutathione hydrolase activity"/>
    <property type="evidence" value="ECO:0007669"/>
    <property type="project" value="UniProtKB-EC"/>
</dbReference>
<dbReference type="Pfam" id="PF00753">
    <property type="entry name" value="Lactamase_B"/>
    <property type="match status" value="1"/>
</dbReference>
<evidence type="ECO:0000313" key="13">
    <source>
        <dbReference type="EMBL" id="CCC70954.1"/>
    </source>
</evidence>
<dbReference type="eggNOG" id="KOG0813">
    <property type="taxonomic scope" value="Eukaryota"/>
</dbReference>
<evidence type="ECO:0000256" key="10">
    <source>
        <dbReference type="ARBA" id="ARBA00051397"/>
    </source>
</evidence>
<comment type="catalytic activity">
    <reaction evidence="10">
        <text>(R)-S-lactoylglutathione + H2O = (R)-lactate + glutathione + H(+)</text>
        <dbReference type="Rhea" id="RHEA:25245"/>
        <dbReference type="ChEBI" id="CHEBI:15377"/>
        <dbReference type="ChEBI" id="CHEBI:15378"/>
        <dbReference type="ChEBI" id="CHEBI:16004"/>
        <dbReference type="ChEBI" id="CHEBI:57474"/>
        <dbReference type="ChEBI" id="CHEBI:57925"/>
        <dbReference type="EC" id="3.1.2.6"/>
    </reaction>
</comment>
<dbReference type="FunCoup" id="G0VHS0">
    <property type="interactions" value="459"/>
</dbReference>
<dbReference type="OMA" id="CKERARF"/>